<accession>A0ABT7P5X2</accession>
<keyword evidence="1" id="KW-1133">Transmembrane helix</keyword>
<reference evidence="2" key="1">
    <citation type="submission" date="2023-06" db="EMBL/GenBank/DDBJ databases">
        <title>Itaconate inhibition of nontuberculous mycobacteria.</title>
        <authorList>
            <person name="Breen P."/>
            <person name="Zimbric M."/>
            <person name="Caverly L."/>
        </authorList>
    </citation>
    <scope>NUCLEOTIDE SEQUENCE</scope>
    <source>
        <strain evidence="2">FLAC1071</strain>
    </source>
</reference>
<dbReference type="Proteomes" id="UP001529272">
    <property type="component" value="Unassembled WGS sequence"/>
</dbReference>
<sequence>MTDDAGLSVAVLRSELNRLRLAAGEPSLRSIAQKTGWSRATVGRVFNGEVPKWDSLEAVVEHLGGDCGRFRQLWIECKQAPPAQPSPPAVVAPAARLAFAPAVAGGCLALLFVIVSVQGIAPAATARNQAITDGAQLGFGVLATGLWSAVCYRYRAAGDALGLTLGLAGWSAGQGYWLVARDIFNTAIPAAPSLADWLYLVFPVCVISGFLVGLPTALRWVWAVVLGALMASTTAATVLGLWVANRGPVGAAVVYALYVVSDLAVVVIFSWRAHRQRDWASAVALTGVVVLLVSDVLFVYFAWWRPQASIPYGADVGYIIFPLAMSVAASYTLEARGRQQR</sequence>
<evidence type="ECO:0000313" key="2">
    <source>
        <dbReference type="EMBL" id="MDM3928675.1"/>
    </source>
</evidence>
<feature type="transmembrane region" description="Helical" evidence="1">
    <location>
        <begin position="316"/>
        <end position="333"/>
    </location>
</feature>
<keyword evidence="1" id="KW-0812">Transmembrane</keyword>
<evidence type="ECO:0000313" key="3">
    <source>
        <dbReference type="Proteomes" id="UP001529272"/>
    </source>
</evidence>
<dbReference type="CDD" id="cd00093">
    <property type="entry name" value="HTH_XRE"/>
    <property type="match status" value="1"/>
</dbReference>
<comment type="caution">
    <text evidence="2">The sequence shown here is derived from an EMBL/GenBank/DDBJ whole genome shotgun (WGS) entry which is preliminary data.</text>
</comment>
<feature type="transmembrane region" description="Helical" evidence="1">
    <location>
        <begin position="161"/>
        <end position="177"/>
    </location>
</feature>
<feature type="transmembrane region" description="Helical" evidence="1">
    <location>
        <begin position="221"/>
        <end position="243"/>
    </location>
</feature>
<feature type="transmembrane region" description="Helical" evidence="1">
    <location>
        <begin position="197"/>
        <end position="214"/>
    </location>
</feature>
<dbReference type="EMBL" id="JASZZX010000025">
    <property type="protein sequence ID" value="MDM3928675.1"/>
    <property type="molecule type" value="Genomic_DNA"/>
</dbReference>
<dbReference type="InterPro" id="IPR001387">
    <property type="entry name" value="Cro/C1-type_HTH"/>
</dbReference>
<reference evidence="2" key="2">
    <citation type="submission" date="2023-06" db="EMBL/GenBank/DDBJ databases">
        <authorList>
            <person name="Spilker T."/>
        </authorList>
    </citation>
    <scope>NUCLEOTIDE SEQUENCE</scope>
    <source>
        <strain evidence="2">FLAC1071</strain>
    </source>
</reference>
<keyword evidence="1" id="KW-0472">Membrane</keyword>
<organism evidence="2 3">
    <name type="scientific">Mycobacterium intracellulare subsp. chimaera</name>
    <dbReference type="NCBI Taxonomy" id="222805"/>
    <lineage>
        <taxon>Bacteria</taxon>
        <taxon>Bacillati</taxon>
        <taxon>Actinomycetota</taxon>
        <taxon>Actinomycetes</taxon>
        <taxon>Mycobacteriales</taxon>
        <taxon>Mycobacteriaceae</taxon>
        <taxon>Mycobacterium</taxon>
        <taxon>Mycobacterium avium complex (MAC)</taxon>
    </lineage>
</organism>
<dbReference type="RefSeq" id="WP_142383118.1">
    <property type="nucleotide sequence ID" value="NZ_JASZZX010000025.1"/>
</dbReference>
<name>A0ABT7P5X2_MYCIT</name>
<protein>
    <submittedName>
        <fullName evidence="2">Helix-turn-helix transcriptional regulator</fullName>
    </submittedName>
</protein>
<proteinExistence type="predicted"/>
<feature type="transmembrane region" description="Helical" evidence="1">
    <location>
        <begin position="97"/>
        <end position="117"/>
    </location>
</feature>
<feature type="transmembrane region" description="Helical" evidence="1">
    <location>
        <begin position="249"/>
        <end position="271"/>
    </location>
</feature>
<dbReference type="Pfam" id="PF13560">
    <property type="entry name" value="HTH_31"/>
    <property type="match status" value="1"/>
</dbReference>
<keyword evidence="3" id="KW-1185">Reference proteome</keyword>
<evidence type="ECO:0000256" key="1">
    <source>
        <dbReference type="SAM" id="Phobius"/>
    </source>
</evidence>
<feature type="transmembrane region" description="Helical" evidence="1">
    <location>
        <begin position="137"/>
        <end position="154"/>
    </location>
</feature>
<feature type="transmembrane region" description="Helical" evidence="1">
    <location>
        <begin position="283"/>
        <end position="304"/>
    </location>
</feature>
<gene>
    <name evidence="2" type="ORF">QRB35_21940</name>
</gene>